<dbReference type="GO" id="GO:0004065">
    <property type="term" value="F:arylsulfatase activity"/>
    <property type="evidence" value="ECO:0007669"/>
    <property type="project" value="InterPro"/>
</dbReference>
<evidence type="ECO:0000256" key="4">
    <source>
        <dbReference type="ARBA" id="ARBA00023180"/>
    </source>
</evidence>
<dbReference type="PANTHER" id="PTHR43108:SF8">
    <property type="entry name" value="SD21168P"/>
    <property type="match status" value="1"/>
</dbReference>
<dbReference type="InterPro" id="IPR012083">
    <property type="entry name" value="Arylsulfatase"/>
</dbReference>
<feature type="chain" id="PRO_5044027989" description="Sulfatase N-terminal domain-containing protein" evidence="6">
    <location>
        <begin position="21"/>
        <end position="561"/>
    </location>
</feature>
<reference evidence="8 9" key="1">
    <citation type="journal article" date="2024" name="Front Chem Biol">
        <title>Unveiling the potential of Daldinia eschscholtzii MFLUCC 19-0629 through bioactivity and bioinformatics studies for enhanced sustainable agriculture production.</title>
        <authorList>
            <person name="Brooks S."/>
            <person name="Weaver J.A."/>
            <person name="Klomchit A."/>
            <person name="Alharthi S.A."/>
            <person name="Onlamun T."/>
            <person name="Nurani R."/>
            <person name="Vong T.K."/>
            <person name="Alberti F."/>
            <person name="Greco C."/>
        </authorList>
    </citation>
    <scope>NUCLEOTIDE SEQUENCE [LARGE SCALE GENOMIC DNA]</scope>
    <source>
        <strain evidence="8">MFLUCC 19-0629</strain>
    </source>
</reference>
<proteinExistence type="inferred from homology"/>
<evidence type="ECO:0000256" key="1">
    <source>
        <dbReference type="ARBA" id="ARBA00008779"/>
    </source>
</evidence>
<dbReference type="PROSITE" id="PS00523">
    <property type="entry name" value="SULFATASE_1"/>
    <property type="match status" value="1"/>
</dbReference>
<feature type="domain" description="Sulfatase N-terminal" evidence="7">
    <location>
        <begin position="150"/>
        <end position="360"/>
    </location>
</feature>
<dbReference type="Pfam" id="PF00884">
    <property type="entry name" value="Sulfatase"/>
    <property type="match status" value="2"/>
</dbReference>
<evidence type="ECO:0000313" key="8">
    <source>
        <dbReference type="EMBL" id="KAK6954676.1"/>
    </source>
</evidence>
<evidence type="ECO:0000313" key="9">
    <source>
        <dbReference type="Proteomes" id="UP001369815"/>
    </source>
</evidence>
<dbReference type="InterPro" id="IPR017850">
    <property type="entry name" value="Alkaline_phosphatase_core_sf"/>
</dbReference>
<dbReference type="InterPro" id="IPR024607">
    <property type="entry name" value="Sulfatase_CS"/>
</dbReference>
<name>A0AAX6MQA0_9PEZI</name>
<dbReference type="Gene3D" id="3.40.720.10">
    <property type="entry name" value="Alkaline Phosphatase, subunit A"/>
    <property type="match status" value="1"/>
</dbReference>
<evidence type="ECO:0000256" key="2">
    <source>
        <dbReference type="ARBA" id="ARBA00022729"/>
    </source>
</evidence>
<dbReference type="CDD" id="cd16147">
    <property type="entry name" value="G6S"/>
    <property type="match status" value="1"/>
</dbReference>
<dbReference type="GO" id="GO:0008449">
    <property type="term" value="F:N-acetylglucosamine-6-sulfatase activity"/>
    <property type="evidence" value="ECO:0007669"/>
    <property type="project" value="TreeGrafter"/>
</dbReference>
<comment type="caution">
    <text evidence="8">The sequence shown here is derived from an EMBL/GenBank/DDBJ whole genome shotgun (WGS) entry which is preliminary data.</text>
</comment>
<dbReference type="AlphaFoldDB" id="A0AAX6MQA0"/>
<protein>
    <recommendedName>
        <fullName evidence="7">Sulfatase N-terminal domain-containing protein</fullName>
    </recommendedName>
</protein>
<dbReference type="PANTHER" id="PTHR43108">
    <property type="entry name" value="N-ACETYLGLUCOSAMINE-6-SULFATASE FAMILY MEMBER"/>
    <property type="match status" value="1"/>
</dbReference>
<keyword evidence="3" id="KW-0378">Hydrolase</keyword>
<dbReference type="GO" id="GO:0005539">
    <property type="term" value="F:glycosaminoglycan binding"/>
    <property type="evidence" value="ECO:0007669"/>
    <property type="project" value="TreeGrafter"/>
</dbReference>
<dbReference type="PIRSF" id="PIRSF000972">
    <property type="entry name" value="Arylsulf_plant"/>
    <property type="match status" value="1"/>
</dbReference>
<feature type="domain" description="Sulfatase N-terminal" evidence="7">
    <location>
        <begin position="46"/>
        <end position="139"/>
    </location>
</feature>
<accession>A0AAX6MQA0</accession>
<feature type="signal peptide" evidence="6">
    <location>
        <begin position="1"/>
        <end position="20"/>
    </location>
</feature>
<feature type="modified residue" description="3-oxoalanine (Cys)" evidence="5">
    <location>
        <position position="90"/>
    </location>
</feature>
<keyword evidence="9" id="KW-1185">Reference proteome</keyword>
<comment type="PTM">
    <text evidence="5">The conversion to 3-oxoalanine (also known as C-formylglycine, FGly), of a serine or cysteine residue in prokaryotes and of a cysteine residue in eukaryotes, is critical for catalytic activity.</text>
</comment>
<evidence type="ECO:0000256" key="3">
    <source>
        <dbReference type="ARBA" id="ARBA00022801"/>
    </source>
</evidence>
<keyword evidence="4" id="KW-0325">Glycoprotein</keyword>
<dbReference type="SUPFAM" id="SSF53649">
    <property type="entry name" value="Alkaline phosphatase-like"/>
    <property type="match status" value="1"/>
</dbReference>
<comment type="similarity">
    <text evidence="1">Belongs to the sulfatase family.</text>
</comment>
<gene>
    <name evidence="8" type="ORF">Daesc_004643</name>
</gene>
<evidence type="ECO:0000256" key="5">
    <source>
        <dbReference type="PIRSR" id="PIRSR000972-50"/>
    </source>
</evidence>
<organism evidence="8 9">
    <name type="scientific">Daldinia eschscholtzii</name>
    <dbReference type="NCBI Taxonomy" id="292717"/>
    <lineage>
        <taxon>Eukaryota</taxon>
        <taxon>Fungi</taxon>
        <taxon>Dikarya</taxon>
        <taxon>Ascomycota</taxon>
        <taxon>Pezizomycotina</taxon>
        <taxon>Sordariomycetes</taxon>
        <taxon>Xylariomycetidae</taxon>
        <taxon>Xylariales</taxon>
        <taxon>Hypoxylaceae</taxon>
        <taxon>Daldinia</taxon>
    </lineage>
</organism>
<dbReference type="Proteomes" id="UP001369815">
    <property type="component" value="Unassembled WGS sequence"/>
</dbReference>
<dbReference type="InterPro" id="IPR000917">
    <property type="entry name" value="Sulfatase_N"/>
</dbReference>
<sequence length="561" mass="62700">MRAVAFSAILYATSSGLVGATPNSGLDQVPLGSNIEPKSQLQQRQPNVVFVLTDDQDVHLSSLDYMPLVKKHLLDKGTRFSSHYATTAVCCPSRVTLWTGKFAHNTNVTDVSPPYGGYPKFVTQGFNDNYFPVWLQEAGTFQRNGEEPRSYEGQYSTDVLAEKAYGLLDEAVHAGKPFFLVAAPVAPHANVVMKDSASDGHRDLDNLPFEFTEPVPAERHKHLFKDEKVPRTANFNPDKPSGANWISQLPQQNSTNVEYNDHFYRQRLRSLQAVDELVDGLIRRLDAYDILDNTYFIYSSDNGYHIGQHRLQPGKSCGYEEDVNVPLIVRGPGVAANYTADGVVTTHADLAPTFFDLLGIKQRVDFDGAAIPVTKERIEEVKAKGERREHAGIEYWGMAMGEGIYNRNPLEHNTYKALRVSGPGYDLYYSVWCNNEHELYDLNVDPGQLHNLFPSSESTTSSTTVVAGYPVEKVVARLDALLLILKTCAGATCQRPWVELHPEGNVRTLADALERQYDNFYEAQARAAQVKYAYCANGFLPDAEGPTWDGLRHGLRWEDWV</sequence>
<dbReference type="GO" id="GO:0018958">
    <property type="term" value="P:phenol-containing compound metabolic process"/>
    <property type="evidence" value="ECO:0007669"/>
    <property type="project" value="InterPro"/>
</dbReference>
<evidence type="ECO:0000259" key="7">
    <source>
        <dbReference type="Pfam" id="PF00884"/>
    </source>
</evidence>
<dbReference type="EMBL" id="JBANMG010000004">
    <property type="protein sequence ID" value="KAK6954676.1"/>
    <property type="molecule type" value="Genomic_DNA"/>
</dbReference>
<keyword evidence="2 6" id="KW-0732">Signal</keyword>
<evidence type="ECO:0000256" key="6">
    <source>
        <dbReference type="SAM" id="SignalP"/>
    </source>
</evidence>